<comment type="catalytic activity">
    <reaction evidence="4">
        <text>L-glutamine + H2O = L-glutamate + NH4(+)</text>
        <dbReference type="Rhea" id="RHEA:15889"/>
        <dbReference type="ChEBI" id="CHEBI:15377"/>
        <dbReference type="ChEBI" id="CHEBI:28938"/>
        <dbReference type="ChEBI" id="CHEBI:29985"/>
        <dbReference type="ChEBI" id="CHEBI:58359"/>
        <dbReference type="EC" id="3.5.1.2"/>
    </reaction>
</comment>
<dbReference type="InterPro" id="IPR015868">
    <property type="entry name" value="Glutaminase"/>
</dbReference>
<dbReference type="InterPro" id="IPR012338">
    <property type="entry name" value="Beta-lactam/transpept-like"/>
</dbReference>
<evidence type="ECO:0000256" key="4">
    <source>
        <dbReference type="ARBA" id="ARBA00049534"/>
    </source>
</evidence>
<dbReference type="STRING" id="150033.RV14_GL000702"/>
<dbReference type="EMBL" id="JXLB01000016">
    <property type="protein sequence ID" value="OJG80043.1"/>
    <property type="molecule type" value="Genomic_DNA"/>
</dbReference>
<name>A0A1L8WG92_9ENTE</name>
<evidence type="ECO:0000256" key="3">
    <source>
        <dbReference type="ARBA" id="ARBA00022801"/>
    </source>
</evidence>
<reference evidence="5 6" key="1">
    <citation type="submission" date="2014-12" db="EMBL/GenBank/DDBJ databases">
        <title>Draft genome sequences of 29 type strains of Enterococci.</title>
        <authorList>
            <person name="Zhong Z."/>
            <person name="Sun Z."/>
            <person name="Liu W."/>
            <person name="Zhang W."/>
            <person name="Zhang H."/>
        </authorList>
    </citation>
    <scope>NUCLEOTIDE SEQUENCE [LARGE SCALE GENOMIC DNA]</scope>
    <source>
        <strain evidence="5 6">DSM 15687</strain>
    </source>
</reference>
<dbReference type="GO" id="GO:0004359">
    <property type="term" value="F:glutaminase activity"/>
    <property type="evidence" value="ECO:0007669"/>
    <property type="project" value="UniProtKB-EC"/>
</dbReference>
<dbReference type="Proteomes" id="UP000182152">
    <property type="component" value="Unassembled WGS sequence"/>
</dbReference>
<evidence type="ECO:0000256" key="1">
    <source>
        <dbReference type="ARBA" id="ARBA00011076"/>
    </source>
</evidence>
<sequence length="45" mass="4886">MTTAGLYDESGEFSVHIGVPDKSGVGKGLMVAAWYENFGFSIRFL</sequence>
<evidence type="ECO:0000313" key="5">
    <source>
        <dbReference type="EMBL" id="OJG80043.1"/>
    </source>
</evidence>
<comment type="caution">
    <text evidence="5">The sequence shown here is derived from an EMBL/GenBank/DDBJ whole genome shotgun (WGS) entry which is preliminary data.</text>
</comment>
<dbReference type="GO" id="GO:0006541">
    <property type="term" value="P:glutamine metabolic process"/>
    <property type="evidence" value="ECO:0007669"/>
    <property type="project" value="InterPro"/>
</dbReference>
<gene>
    <name evidence="5" type="ORF">RV14_GL000702</name>
</gene>
<protein>
    <recommendedName>
        <fullName evidence="2">glutaminase</fullName>
        <ecNumber evidence="2">3.5.1.2</ecNumber>
    </recommendedName>
</protein>
<dbReference type="EC" id="3.5.1.2" evidence="2"/>
<dbReference type="Gene3D" id="3.40.710.10">
    <property type="entry name" value="DD-peptidase/beta-lactamase superfamily"/>
    <property type="match status" value="1"/>
</dbReference>
<dbReference type="SUPFAM" id="SSF56601">
    <property type="entry name" value="beta-lactamase/transpeptidase-like"/>
    <property type="match status" value="1"/>
</dbReference>
<accession>A0A1L8WG92</accession>
<dbReference type="Pfam" id="PF04960">
    <property type="entry name" value="Glutaminase"/>
    <property type="match status" value="1"/>
</dbReference>
<comment type="similarity">
    <text evidence="1">Belongs to the glutaminase family.</text>
</comment>
<organism evidence="5 6">
    <name type="scientific">Enterococcus ratti</name>
    <dbReference type="NCBI Taxonomy" id="150033"/>
    <lineage>
        <taxon>Bacteria</taxon>
        <taxon>Bacillati</taxon>
        <taxon>Bacillota</taxon>
        <taxon>Bacilli</taxon>
        <taxon>Lactobacillales</taxon>
        <taxon>Enterococcaceae</taxon>
        <taxon>Enterococcus</taxon>
    </lineage>
</organism>
<dbReference type="AlphaFoldDB" id="A0A1L8WG92"/>
<evidence type="ECO:0000256" key="2">
    <source>
        <dbReference type="ARBA" id="ARBA00012918"/>
    </source>
</evidence>
<keyword evidence="3" id="KW-0378">Hydrolase</keyword>
<proteinExistence type="inferred from homology"/>
<evidence type="ECO:0000313" key="6">
    <source>
        <dbReference type="Proteomes" id="UP000182152"/>
    </source>
</evidence>
<keyword evidence="6" id="KW-1185">Reference proteome</keyword>